<proteinExistence type="predicted"/>
<dbReference type="PANTHER" id="PTHR46463">
    <property type="entry name" value="ZINC FINGER, RING/FYVE/PHD-TYPE"/>
    <property type="match status" value="1"/>
</dbReference>
<gene>
    <name evidence="11" type="ORF">FNV43_RR26350</name>
</gene>
<dbReference type="SUPFAM" id="SSF57850">
    <property type="entry name" value="RING/U-box"/>
    <property type="match status" value="1"/>
</dbReference>
<evidence type="ECO:0000259" key="10">
    <source>
        <dbReference type="PROSITE" id="PS50089"/>
    </source>
</evidence>
<keyword evidence="7" id="KW-0862">Zinc</keyword>
<dbReference type="SMART" id="SM00184">
    <property type="entry name" value="RING"/>
    <property type="match status" value="1"/>
</dbReference>
<keyword evidence="5 8" id="KW-0863">Zinc-finger</keyword>
<evidence type="ECO:0000256" key="4">
    <source>
        <dbReference type="ARBA" id="ARBA00022723"/>
    </source>
</evidence>
<evidence type="ECO:0000256" key="8">
    <source>
        <dbReference type="PROSITE-ProRule" id="PRU00175"/>
    </source>
</evidence>
<dbReference type="GO" id="GO:0061630">
    <property type="term" value="F:ubiquitin protein ligase activity"/>
    <property type="evidence" value="ECO:0007669"/>
    <property type="project" value="UniProtKB-EC"/>
</dbReference>
<evidence type="ECO:0000256" key="7">
    <source>
        <dbReference type="ARBA" id="ARBA00022833"/>
    </source>
</evidence>
<feature type="region of interest" description="Disordered" evidence="9">
    <location>
        <begin position="47"/>
        <end position="79"/>
    </location>
</feature>
<dbReference type="Pfam" id="PF13639">
    <property type="entry name" value="zf-RING_2"/>
    <property type="match status" value="1"/>
</dbReference>
<name>A0A8K0GME8_9ROSA</name>
<accession>A0A8K0GME8</accession>
<dbReference type="PANTHER" id="PTHR46463:SF90">
    <property type="entry name" value="ANAPHASE-PROMOTING COMPLEX SUBUNIT 11 RING-H2 FINGER PROTEIN"/>
    <property type="match status" value="1"/>
</dbReference>
<keyword evidence="3" id="KW-0808">Transferase</keyword>
<evidence type="ECO:0000256" key="5">
    <source>
        <dbReference type="ARBA" id="ARBA00022771"/>
    </source>
</evidence>
<keyword evidence="4" id="KW-0479">Metal-binding</keyword>
<dbReference type="GO" id="GO:0008270">
    <property type="term" value="F:zinc ion binding"/>
    <property type="evidence" value="ECO:0007669"/>
    <property type="project" value="UniProtKB-KW"/>
</dbReference>
<evidence type="ECO:0000313" key="12">
    <source>
        <dbReference type="Proteomes" id="UP000796880"/>
    </source>
</evidence>
<evidence type="ECO:0000256" key="2">
    <source>
        <dbReference type="ARBA" id="ARBA00012483"/>
    </source>
</evidence>
<dbReference type="InterPro" id="IPR001841">
    <property type="entry name" value="Znf_RING"/>
</dbReference>
<evidence type="ECO:0000256" key="1">
    <source>
        <dbReference type="ARBA" id="ARBA00000900"/>
    </source>
</evidence>
<dbReference type="PROSITE" id="PS50089">
    <property type="entry name" value="ZF_RING_2"/>
    <property type="match status" value="1"/>
</dbReference>
<feature type="region of interest" description="Disordered" evidence="9">
    <location>
        <begin position="105"/>
        <end position="133"/>
    </location>
</feature>
<dbReference type="Gene3D" id="3.30.40.10">
    <property type="entry name" value="Zinc/RING finger domain, C3HC4 (zinc finger)"/>
    <property type="match status" value="1"/>
</dbReference>
<evidence type="ECO:0000256" key="6">
    <source>
        <dbReference type="ARBA" id="ARBA00022786"/>
    </source>
</evidence>
<comment type="caution">
    <text evidence="11">The sequence shown here is derived from an EMBL/GenBank/DDBJ whole genome shotgun (WGS) entry which is preliminary data.</text>
</comment>
<reference evidence="11" key="1">
    <citation type="submission" date="2020-03" db="EMBL/GenBank/DDBJ databases">
        <title>A high-quality chromosome-level genome assembly of a woody plant with both climbing and erect habits, Rhamnella rubrinervis.</title>
        <authorList>
            <person name="Lu Z."/>
            <person name="Yang Y."/>
            <person name="Zhu X."/>
            <person name="Sun Y."/>
        </authorList>
    </citation>
    <scope>NUCLEOTIDE SEQUENCE</scope>
    <source>
        <strain evidence="11">BYM</strain>
        <tissue evidence="11">Leaf</tissue>
    </source>
</reference>
<evidence type="ECO:0000313" key="11">
    <source>
        <dbReference type="EMBL" id="KAF3431619.1"/>
    </source>
</evidence>
<feature type="compositionally biased region" description="Polar residues" evidence="9">
    <location>
        <begin position="64"/>
        <end position="74"/>
    </location>
</feature>
<dbReference type="AlphaFoldDB" id="A0A8K0GME8"/>
<sequence>MGNLCCCLNVYEPQGSTDGSANACFLRKLYNHFAAIFRQRQAQIASSDQGTATAGAPTNEALETRQSNNRSSSASDEHLPCNTAYSQQASLITRQRQAADNSNKLKQLGGADSNMDQLVPQGRRSNGCHSDSSMDKRNNAFLQSFDSLETEDVCPTCLEEYTPENPKITTECCHGYHLSCIYEWLERKNTCPCCSRVMKFAEQT</sequence>
<evidence type="ECO:0000256" key="3">
    <source>
        <dbReference type="ARBA" id="ARBA00022679"/>
    </source>
</evidence>
<organism evidence="11 12">
    <name type="scientific">Rhamnella rubrinervis</name>
    <dbReference type="NCBI Taxonomy" id="2594499"/>
    <lineage>
        <taxon>Eukaryota</taxon>
        <taxon>Viridiplantae</taxon>
        <taxon>Streptophyta</taxon>
        <taxon>Embryophyta</taxon>
        <taxon>Tracheophyta</taxon>
        <taxon>Spermatophyta</taxon>
        <taxon>Magnoliopsida</taxon>
        <taxon>eudicotyledons</taxon>
        <taxon>Gunneridae</taxon>
        <taxon>Pentapetalae</taxon>
        <taxon>rosids</taxon>
        <taxon>fabids</taxon>
        <taxon>Rosales</taxon>
        <taxon>Rhamnaceae</taxon>
        <taxon>rhamnoid group</taxon>
        <taxon>Rhamneae</taxon>
        <taxon>Rhamnella</taxon>
    </lineage>
</organism>
<keyword evidence="12" id="KW-1185">Reference proteome</keyword>
<dbReference type="InterPro" id="IPR013083">
    <property type="entry name" value="Znf_RING/FYVE/PHD"/>
</dbReference>
<protein>
    <recommendedName>
        <fullName evidence="2">RING-type E3 ubiquitin transferase</fullName>
        <ecNumber evidence="2">2.3.2.27</ecNumber>
    </recommendedName>
</protein>
<dbReference type="OrthoDB" id="1194508at2759"/>
<dbReference type="EC" id="2.3.2.27" evidence="2"/>
<dbReference type="EMBL" id="VOIH02000012">
    <property type="protein sequence ID" value="KAF3431619.1"/>
    <property type="molecule type" value="Genomic_DNA"/>
</dbReference>
<feature type="domain" description="RING-type" evidence="10">
    <location>
        <begin position="154"/>
        <end position="195"/>
    </location>
</feature>
<dbReference type="Proteomes" id="UP000796880">
    <property type="component" value="Unassembled WGS sequence"/>
</dbReference>
<keyword evidence="6" id="KW-0833">Ubl conjugation pathway</keyword>
<evidence type="ECO:0000256" key="9">
    <source>
        <dbReference type="SAM" id="MobiDB-lite"/>
    </source>
</evidence>
<comment type="catalytic activity">
    <reaction evidence="1">
        <text>S-ubiquitinyl-[E2 ubiquitin-conjugating enzyme]-L-cysteine + [acceptor protein]-L-lysine = [E2 ubiquitin-conjugating enzyme]-L-cysteine + N(6)-ubiquitinyl-[acceptor protein]-L-lysine.</text>
        <dbReference type="EC" id="2.3.2.27"/>
    </reaction>
</comment>